<dbReference type="FunFam" id="1.10.1200.10:FF:000005">
    <property type="entry name" value="Nonribosomal peptide synthetase 1"/>
    <property type="match status" value="1"/>
</dbReference>
<dbReference type="PROSITE" id="PS00012">
    <property type="entry name" value="PHOSPHOPANTETHEINE"/>
    <property type="match status" value="1"/>
</dbReference>
<dbReference type="InterPro" id="IPR009081">
    <property type="entry name" value="PP-bd_ACP"/>
</dbReference>
<dbReference type="InterPro" id="IPR006162">
    <property type="entry name" value="Ppantetheine_attach_site"/>
</dbReference>
<dbReference type="InterPro" id="IPR010071">
    <property type="entry name" value="AA_adenyl_dom"/>
</dbReference>
<keyword evidence="3" id="KW-0596">Phosphopantetheine</keyword>
<dbReference type="InterPro" id="IPR010080">
    <property type="entry name" value="Thioester_reductase-like_dom"/>
</dbReference>
<dbReference type="InterPro" id="IPR020845">
    <property type="entry name" value="AMP-binding_CS"/>
</dbReference>
<dbReference type="InterPro" id="IPR020806">
    <property type="entry name" value="PKS_PP-bd"/>
</dbReference>
<dbReference type="InterPro" id="IPR025110">
    <property type="entry name" value="AMP-bd_C"/>
</dbReference>
<dbReference type="Proteomes" id="UP000176944">
    <property type="component" value="Chromosome"/>
</dbReference>
<dbReference type="FunFam" id="3.40.50.980:FF:000001">
    <property type="entry name" value="Non-ribosomal peptide synthetase"/>
    <property type="match status" value="1"/>
</dbReference>
<comment type="similarity">
    <text evidence="2">Belongs to the ATP-dependent AMP-binding enzyme family.</text>
</comment>
<evidence type="ECO:0000313" key="7">
    <source>
        <dbReference type="Proteomes" id="UP000176944"/>
    </source>
</evidence>
<organism evidence="6 7">
    <name type="scientific">Moorena producens (strain JHB)</name>
    <dbReference type="NCBI Taxonomy" id="1454205"/>
    <lineage>
        <taxon>Bacteria</taxon>
        <taxon>Bacillati</taxon>
        <taxon>Cyanobacteriota</taxon>
        <taxon>Cyanophyceae</taxon>
        <taxon>Coleofasciculales</taxon>
        <taxon>Coleofasciculaceae</taxon>
        <taxon>Moorena</taxon>
    </lineage>
</organism>
<dbReference type="SUPFAM" id="SSF47336">
    <property type="entry name" value="ACP-like"/>
    <property type="match status" value="1"/>
</dbReference>
<dbReference type="CDD" id="cd05930">
    <property type="entry name" value="A_NRPS"/>
    <property type="match status" value="1"/>
</dbReference>
<dbReference type="NCBIfam" id="TIGR01733">
    <property type="entry name" value="AA-adenyl-dom"/>
    <property type="match status" value="1"/>
</dbReference>
<dbReference type="GO" id="GO:0043041">
    <property type="term" value="P:amino acid activation for nonribosomal peptide biosynthetic process"/>
    <property type="evidence" value="ECO:0007669"/>
    <property type="project" value="UniProtKB-ARBA"/>
</dbReference>
<dbReference type="InterPro" id="IPR000873">
    <property type="entry name" value="AMP-dep_synth/lig_dom"/>
</dbReference>
<dbReference type="Gene3D" id="3.30.300.30">
    <property type="match status" value="1"/>
</dbReference>
<sequence>MNTIPQLFEAQVERTPDTIAVVCDNQQLTYRELNGKANQLASYLRSLGVEPETLVGICVERSIHTAIGLLGILKAGGAYVPLDPSYPSERLEFMLHDTQVSVLLTQQKLVAEIPEYQGHLVCLDTDWQKIAVESNTNPVGRVGAENLAYITYTSGSTGKPKGAMMPHRAVCQSWRWLQETFPFVKSDRILHKASLSFDVSSRWELFWPLMAGASVVLAKPDGEKDSAYIVRLIAQEQITVAYFVSSMLSIFLEDPDLKTCRNLRRIFVGGEAFPFALKQRFWERLPNCEAIEIYGSTETIVVSSWNCQPEPEPRNFSITRPIANLPIYILDQQMQPVPRGETGELYVGGDYLVRGYLNRPELTAEKFIINPFDNSKVIDAKAASRRVSQKSKLYKTGDLARYLADGNIELLGRSDHQVKIRGFRIELGEIEGVLTQHPVVRQAAVIAREDIPGDKRLVAYIVSTVGEESRIEIVPELRRLIQAKLPEYMLPAAFVVLEELPLTPNGKLDRRSLPAPNPERPILEQEFVPPRTSLETKLAQLWSQVLHIHPIGLRDNFFELGGNSLLAIRLLFQVKHAFGVDFPLRTLLEAPTVANMAEAIDKFSNSEEAAGIESMTVEELLSEAVLDPTIKPNFTSVGYYSEPNAIFLTGATGFLGAFLLDELLRQTQAKIYCLVRGCKTTAEGKHKITNNLDRYLLEYENFNSRIIPVIGDLSQSLLGLHDQQFEELAREIDIIYHSATFLNLAYPYTAMRAANVGGTQEILRLASQIKLKSVHFISSPAIFKSTGYFNKPSIREEDPLEDCEVVYGGYAQSKWVAEKLLKTAHSFGIPVSIYRPGTISGHSKTGASNAEQTLGRLLKSFVEQGIAPDLNIEFDLTPVDYVSQAIVYLSRQKESLGKSFHLVNPQCLQIGELVDLIRSIGYLIEQIDYPDWESKMRDVILSSPENVLSPILPFLTKKIPGTQLTYLEASSFTSKLDCENTVKGLAKSGITCASPDSQLLRVYLRHIEEFPFSM</sequence>
<dbReference type="InterPro" id="IPR045851">
    <property type="entry name" value="AMP-bd_C_sf"/>
</dbReference>
<dbReference type="PANTHER" id="PTHR44845">
    <property type="entry name" value="CARRIER DOMAIN-CONTAINING PROTEIN"/>
    <property type="match status" value="1"/>
</dbReference>
<proteinExistence type="inferred from homology"/>
<dbReference type="FunFam" id="3.40.50.12780:FF:000012">
    <property type="entry name" value="Non-ribosomal peptide synthetase"/>
    <property type="match status" value="1"/>
</dbReference>
<dbReference type="EMBL" id="CP017708">
    <property type="protein sequence ID" value="AOY84311.1"/>
    <property type="molecule type" value="Genomic_DNA"/>
</dbReference>
<dbReference type="Pfam" id="PF00550">
    <property type="entry name" value="PP-binding"/>
    <property type="match status" value="1"/>
</dbReference>
<evidence type="ECO:0000256" key="1">
    <source>
        <dbReference type="ARBA" id="ARBA00001957"/>
    </source>
</evidence>
<dbReference type="SMART" id="SM00823">
    <property type="entry name" value="PKS_PP"/>
    <property type="match status" value="1"/>
</dbReference>
<dbReference type="AlphaFoldDB" id="A0A1D9G9S4"/>
<dbReference type="Gene3D" id="3.40.50.980">
    <property type="match status" value="2"/>
</dbReference>
<dbReference type="Gene3D" id="2.30.38.10">
    <property type="entry name" value="Luciferase, Domain 3"/>
    <property type="match status" value="1"/>
</dbReference>
<dbReference type="PROSITE" id="PS00455">
    <property type="entry name" value="AMP_BINDING"/>
    <property type="match status" value="1"/>
</dbReference>
<dbReference type="InterPro" id="IPR036736">
    <property type="entry name" value="ACP-like_sf"/>
</dbReference>
<feature type="domain" description="Carrier" evidence="5">
    <location>
        <begin position="529"/>
        <end position="604"/>
    </location>
</feature>
<evidence type="ECO:0000256" key="2">
    <source>
        <dbReference type="ARBA" id="ARBA00006432"/>
    </source>
</evidence>
<dbReference type="Pfam" id="PF13193">
    <property type="entry name" value="AMP-binding_C"/>
    <property type="match status" value="1"/>
</dbReference>
<evidence type="ECO:0000256" key="4">
    <source>
        <dbReference type="ARBA" id="ARBA00022553"/>
    </source>
</evidence>
<dbReference type="Gene3D" id="1.10.1200.10">
    <property type="entry name" value="ACP-like"/>
    <property type="match status" value="1"/>
</dbReference>
<comment type="cofactor">
    <cofactor evidence="1">
        <name>pantetheine 4'-phosphate</name>
        <dbReference type="ChEBI" id="CHEBI:47942"/>
    </cofactor>
</comment>
<evidence type="ECO:0000259" key="5">
    <source>
        <dbReference type="PROSITE" id="PS50075"/>
    </source>
</evidence>
<dbReference type="InterPro" id="IPR013120">
    <property type="entry name" value="FAR_NAD-bd"/>
</dbReference>
<dbReference type="Pfam" id="PF07993">
    <property type="entry name" value="NAD_binding_4"/>
    <property type="match status" value="1"/>
</dbReference>
<reference evidence="7" key="1">
    <citation type="submission" date="2016-10" db="EMBL/GenBank/DDBJ databases">
        <title>Comparative genomics uncovers the prolific and rare metabolic potential of the cyanobacterial genus Moorea.</title>
        <authorList>
            <person name="Leao T."/>
            <person name="Castelao G."/>
            <person name="Korobeynikov A."/>
            <person name="Monroe E.A."/>
            <person name="Podell S."/>
            <person name="Glukhov E."/>
            <person name="Allen E."/>
            <person name="Gerwick W.H."/>
            <person name="Gerwick L."/>
        </authorList>
    </citation>
    <scope>NUCLEOTIDE SEQUENCE [LARGE SCALE GENOMIC DNA]</scope>
    <source>
        <strain evidence="7">JHB</strain>
    </source>
</reference>
<dbReference type="PANTHER" id="PTHR44845:SF6">
    <property type="entry name" value="BETA-ALANINE-ACTIVATING ENZYME"/>
    <property type="match status" value="1"/>
</dbReference>
<keyword evidence="4" id="KW-0597">Phosphoprotein</keyword>
<dbReference type="SUPFAM" id="SSF51735">
    <property type="entry name" value="NAD(P)-binding Rossmann-fold domains"/>
    <property type="match status" value="1"/>
</dbReference>
<dbReference type="Pfam" id="PF00501">
    <property type="entry name" value="AMP-binding"/>
    <property type="match status" value="1"/>
</dbReference>
<dbReference type="GO" id="GO:0031177">
    <property type="term" value="F:phosphopantetheine binding"/>
    <property type="evidence" value="ECO:0007669"/>
    <property type="project" value="InterPro"/>
</dbReference>
<gene>
    <name evidence="6" type="ORF">BJP36_34690</name>
</gene>
<evidence type="ECO:0000313" key="6">
    <source>
        <dbReference type="EMBL" id="AOY84311.1"/>
    </source>
</evidence>
<evidence type="ECO:0000256" key="3">
    <source>
        <dbReference type="ARBA" id="ARBA00022450"/>
    </source>
</evidence>
<dbReference type="InterPro" id="IPR036291">
    <property type="entry name" value="NAD(P)-bd_dom_sf"/>
</dbReference>
<dbReference type="NCBIfam" id="TIGR01746">
    <property type="entry name" value="Thioester-redct"/>
    <property type="match status" value="1"/>
</dbReference>
<dbReference type="GO" id="GO:0044550">
    <property type="term" value="P:secondary metabolite biosynthetic process"/>
    <property type="evidence" value="ECO:0007669"/>
    <property type="project" value="UniProtKB-ARBA"/>
</dbReference>
<dbReference type="FunFam" id="3.30.300.30:FF:000010">
    <property type="entry name" value="Enterobactin synthetase component F"/>
    <property type="match status" value="1"/>
</dbReference>
<dbReference type="CDD" id="cd05235">
    <property type="entry name" value="SDR_e1"/>
    <property type="match status" value="1"/>
</dbReference>
<protein>
    <submittedName>
        <fullName evidence="6">Amino acid adenylation domain-containing protein</fullName>
    </submittedName>
</protein>
<dbReference type="Gene3D" id="3.40.50.720">
    <property type="entry name" value="NAD(P)-binding Rossmann-like Domain"/>
    <property type="match status" value="1"/>
</dbReference>
<accession>A0A1D9G9S4</accession>
<dbReference type="PROSITE" id="PS50075">
    <property type="entry name" value="CARRIER"/>
    <property type="match status" value="1"/>
</dbReference>
<dbReference type="SUPFAM" id="SSF56801">
    <property type="entry name" value="Acetyl-CoA synthetase-like"/>
    <property type="match status" value="1"/>
</dbReference>
<name>A0A1D9G9S4_MOOP1</name>